<keyword evidence="1" id="KW-0175">Coiled coil</keyword>
<evidence type="ECO:0000313" key="4">
    <source>
        <dbReference type="Proteomes" id="UP001497382"/>
    </source>
</evidence>
<proteinExistence type="predicted"/>
<sequence length="283" mass="32828">MLSSHEMYLTFVMFACISERACSENIFESFTSVCALVELLCDETLEKTGVNFCDLKPKIIEMFYHLELKEVFCRPHLGFQRFAEFIRSHRYLRWKLNKNYSASSDGPTDAINSIQRFDEKIKKELRRDRVIEKEINPDEVARDKTSRYFAEAVLRFIKIKLPTLPSYQDVLKSVIAHKKNEKAKPIEEKRGIEAAETLENINESLHGGSSPNSELKSNYNPKHEDTIERYEKIIQAVIRYNHSKSSSNENASNRNQKEADEVLKHLKEKIESLTEVLDKCGGE</sequence>
<comment type="caution">
    <text evidence="3">The sequence shown here is derived from an EMBL/GenBank/DDBJ whole genome shotgun (WGS) entry which is preliminary data.</text>
</comment>
<evidence type="ECO:0000313" key="3">
    <source>
        <dbReference type="EMBL" id="CAL1298970.1"/>
    </source>
</evidence>
<evidence type="ECO:0000256" key="1">
    <source>
        <dbReference type="SAM" id="Coils"/>
    </source>
</evidence>
<keyword evidence="4" id="KW-1185">Reference proteome</keyword>
<dbReference type="Proteomes" id="UP001497382">
    <property type="component" value="Unassembled WGS sequence"/>
</dbReference>
<feature type="coiled-coil region" evidence="1">
    <location>
        <begin position="256"/>
        <end position="283"/>
    </location>
</feature>
<protein>
    <submittedName>
        <fullName evidence="3">Uncharacterized protein</fullName>
    </submittedName>
</protein>
<feature type="region of interest" description="Disordered" evidence="2">
    <location>
        <begin position="203"/>
        <end position="223"/>
    </location>
</feature>
<gene>
    <name evidence="3" type="ORF">LARSCL_LOCUS21091</name>
</gene>
<reference evidence="3 4" key="1">
    <citation type="submission" date="2024-04" db="EMBL/GenBank/DDBJ databases">
        <authorList>
            <person name="Rising A."/>
            <person name="Reimegard J."/>
            <person name="Sonavane S."/>
            <person name="Akerstrom W."/>
            <person name="Nylinder S."/>
            <person name="Hedman E."/>
            <person name="Kallberg Y."/>
        </authorList>
    </citation>
    <scope>NUCLEOTIDE SEQUENCE [LARGE SCALE GENOMIC DNA]</scope>
</reference>
<dbReference type="EMBL" id="CAXIEN010000481">
    <property type="protein sequence ID" value="CAL1298970.1"/>
    <property type="molecule type" value="Genomic_DNA"/>
</dbReference>
<name>A0AAV2BST1_9ARAC</name>
<accession>A0AAV2BST1</accession>
<dbReference type="AlphaFoldDB" id="A0AAV2BST1"/>
<organism evidence="3 4">
    <name type="scientific">Larinioides sclopetarius</name>
    <dbReference type="NCBI Taxonomy" id="280406"/>
    <lineage>
        <taxon>Eukaryota</taxon>
        <taxon>Metazoa</taxon>
        <taxon>Ecdysozoa</taxon>
        <taxon>Arthropoda</taxon>
        <taxon>Chelicerata</taxon>
        <taxon>Arachnida</taxon>
        <taxon>Araneae</taxon>
        <taxon>Araneomorphae</taxon>
        <taxon>Entelegynae</taxon>
        <taxon>Araneoidea</taxon>
        <taxon>Araneidae</taxon>
        <taxon>Larinioides</taxon>
    </lineage>
</organism>
<evidence type="ECO:0000256" key="2">
    <source>
        <dbReference type="SAM" id="MobiDB-lite"/>
    </source>
</evidence>
<feature type="compositionally biased region" description="Polar residues" evidence="2">
    <location>
        <begin position="203"/>
        <end position="220"/>
    </location>
</feature>